<keyword evidence="4" id="KW-1185">Reference proteome</keyword>
<dbReference type="EMBL" id="JARJCN010000009">
    <property type="protein sequence ID" value="KAJ7097762.1"/>
    <property type="molecule type" value="Genomic_DNA"/>
</dbReference>
<dbReference type="InterPro" id="IPR021840">
    <property type="entry name" value="DUF3433"/>
</dbReference>
<reference evidence="3" key="1">
    <citation type="submission" date="2023-03" db="EMBL/GenBank/DDBJ databases">
        <title>Massive genome expansion in bonnet fungi (Mycena s.s.) driven by repeated elements and novel gene families across ecological guilds.</title>
        <authorList>
            <consortium name="Lawrence Berkeley National Laboratory"/>
            <person name="Harder C.B."/>
            <person name="Miyauchi S."/>
            <person name="Viragh M."/>
            <person name="Kuo A."/>
            <person name="Thoen E."/>
            <person name="Andreopoulos B."/>
            <person name="Lu D."/>
            <person name="Skrede I."/>
            <person name="Drula E."/>
            <person name="Henrissat B."/>
            <person name="Morin E."/>
            <person name="Kohler A."/>
            <person name="Barry K."/>
            <person name="LaButti K."/>
            <person name="Morin E."/>
            <person name="Salamov A."/>
            <person name="Lipzen A."/>
            <person name="Mereny Z."/>
            <person name="Hegedus B."/>
            <person name="Baldrian P."/>
            <person name="Stursova M."/>
            <person name="Weitz H."/>
            <person name="Taylor A."/>
            <person name="Grigoriev I.V."/>
            <person name="Nagy L.G."/>
            <person name="Martin F."/>
            <person name="Kauserud H."/>
        </authorList>
    </citation>
    <scope>NUCLEOTIDE SEQUENCE</scope>
    <source>
        <strain evidence="3">CBHHK173m</strain>
    </source>
</reference>
<feature type="transmembrane region" description="Helical" evidence="2">
    <location>
        <begin position="92"/>
        <end position="111"/>
    </location>
</feature>
<dbReference type="Proteomes" id="UP001222325">
    <property type="component" value="Unassembled WGS sequence"/>
</dbReference>
<sequence>MSRMSTPDAYSAGMHHPPSYRDAMYVPSRGLVGPGALEPKRYRPMTLRTWVVAVVVLMLLGLAIAIEASLAYSNKNGGFATPERNALPTFSPRFLTAFFPTLLVAGLLLIWQSSDRSYKELQPYIVLARGNVTAAEGLLANYSGLSVYSTIVNAIKFRHYLILLSTVVTLLGSFLQPLAGSIIQPEQRPQTTNGIFVQSSKTIGLAPDVGQLNAFQAAAGFAEAAVFHGLPDPPFVHGGWSVAEFVLPDKPVLDGVLFVNTTAIQTTPNCEVPQTSTLSTPGTSSFTIQATNSAGCSASVTFDPESTTSGTQYGVVSVENCGQSTQIEFEPVMFWFFHRKTDDIQTPEGAAVFCHPTIKAFNVVAETNLNNGSISSITGLDIVTTSNNVTGGTQNGQAYNSLKFANSSDTFVQARATSIRSGVSGAIFRYASQVPGVQPTFDDPNGFLNITNRVYTQHLSISAKSIYFVDGTSSAPAKMVSLVPRLLIDPLPAHALAVVLTFIGLSALFLHIVHSRQRRRFFLAASPGSIAHIISMTAHARFGEKLYPYDDDETLARKLAGLSFSLDPRTGAVVADRDVGPVTVPVGLVTPYTVTPYSQAELRPRASSSAFSATISSEPYYDDGQSQSSRLLPSPALSEKHRGHDRASSRDLEEGSSSRGSVQEMRQLPAYSQDDAESSTARLLRPADEKRRLGAINRDTRSPSSSPRGAVFSDADTQISG</sequence>
<feature type="compositionally biased region" description="Basic and acidic residues" evidence="1">
    <location>
        <begin position="638"/>
        <end position="653"/>
    </location>
</feature>
<feature type="transmembrane region" description="Helical" evidence="2">
    <location>
        <begin position="491"/>
        <end position="513"/>
    </location>
</feature>
<feature type="transmembrane region" description="Helical" evidence="2">
    <location>
        <begin position="50"/>
        <end position="72"/>
    </location>
</feature>
<dbReference type="AlphaFoldDB" id="A0AAD6UBQ5"/>
<feature type="region of interest" description="Disordered" evidence="1">
    <location>
        <begin position="618"/>
        <end position="721"/>
    </location>
</feature>
<feature type="transmembrane region" description="Helical" evidence="2">
    <location>
        <begin position="160"/>
        <end position="179"/>
    </location>
</feature>
<proteinExistence type="predicted"/>
<keyword evidence="2" id="KW-1133">Transmembrane helix</keyword>
<evidence type="ECO:0000313" key="3">
    <source>
        <dbReference type="EMBL" id="KAJ7097762.1"/>
    </source>
</evidence>
<accession>A0AAD6UBQ5</accession>
<dbReference type="Pfam" id="PF11915">
    <property type="entry name" value="DUF3433"/>
    <property type="match status" value="1"/>
</dbReference>
<gene>
    <name evidence="3" type="ORF">B0H15DRAFT_618712</name>
</gene>
<keyword evidence="2" id="KW-0472">Membrane</keyword>
<name>A0AAD6UBQ5_9AGAR</name>
<keyword evidence="2" id="KW-0812">Transmembrane</keyword>
<comment type="caution">
    <text evidence="3">The sequence shown here is derived from an EMBL/GenBank/DDBJ whole genome shotgun (WGS) entry which is preliminary data.</text>
</comment>
<dbReference type="PANTHER" id="PTHR37544:SF3">
    <property type="entry name" value="SPRAY"/>
    <property type="match status" value="1"/>
</dbReference>
<evidence type="ECO:0000256" key="1">
    <source>
        <dbReference type="SAM" id="MobiDB-lite"/>
    </source>
</evidence>
<evidence type="ECO:0000313" key="4">
    <source>
        <dbReference type="Proteomes" id="UP001222325"/>
    </source>
</evidence>
<protein>
    <submittedName>
        <fullName evidence="3">Uncharacterized protein</fullName>
    </submittedName>
</protein>
<dbReference type="PANTHER" id="PTHR37544">
    <property type="entry name" value="SPRAY-RELATED"/>
    <property type="match status" value="1"/>
</dbReference>
<evidence type="ECO:0000256" key="2">
    <source>
        <dbReference type="SAM" id="Phobius"/>
    </source>
</evidence>
<organism evidence="3 4">
    <name type="scientific">Mycena belliarum</name>
    <dbReference type="NCBI Taxonomy" id="1033014"/>
    <lineage>
        <taxon>Eukaryota</taxon>
        <taxon>Fungi</taxon>
        <taxon>Dikarya</taxon>
        <taxon>Basidiomycota</taxon>
        <taxon>Agaricomycotina</taxon>
        <taxon>Agaricomycetes</taxon>
        <taxon>Agaricomycetidae</taxon>
        <taxon>Agaricales</taxon>
        <taxon>Marasmiineae</taxon>
        <taxon>Mycenaceae</taxon>
        <taxon>Mycena</taxon>
    </lineage>
</organism>